<comment type="similarity">
    <text evidence="1">Belongs to the GASA family.</text>
</comment>
<dbReference type="AlphaFoldDB" id="A0A9Q0CKV3"/>
<dbReference type="InterPro" id="IPR003854">
    <property type="entry name" value="GASA"/>
</dbReference>
<evidence type="ECO:0000313" key="4">
    <source>
        <dbReference type="Proteomes" id="UP001151287"/>
    </source>
</evidence>
<protein>
    <submittedName>
        <fullName evidence="3">Uncharacterized protein</fullName>
    </submittedName>
</protein>
<dbReference type="Pfam" id="PF02704">
    <property type="entry name" value="GASA"/>
    <property type="match status" value="1"/>
</dbReference>
<comment type="caution">
    <text evidence="3">The sequence shown here is derived from an EMBL/GenBank/DDBJ whole genome shotgun (WGS) entry which is preliminary data.</text>
</comment>
<dbReference type="PANTHER" id="PTHR23201">
    <property type="entry name" value="EXTENSIN, PROLINE-RICH PROTEIN"/>
    <property type="match status" value="1"/>
</dbReference>
<feature type="signal peptide" evidence="2">
    <location>
        <begin position="1"/>
        <end position="38"/>
    </location>
</feature>
<gene>
    <name evidence="3" type="ORF">LUZ63_012444</name>
</gene>
<feature type="chain" id="PRO_5040377764" evidence="2">
    <location>
        <begin position="39"/>
        <end position="132"/>
    </location>
</feature>
<evidence type="ECO:0000256" key="1">
    <source>
        <dbReference type="ARBA" id="ARBA00010582"/>
    </source>
</evidence>
<proteinExistence type="inferred from homology"/>
<sequence>MFAQLFLVRATSMERSQLRVVILSLAIMLLFLCAQGQAKYSPGFTAQPGHASSPAPLPFPMYGVTPGSLHPQECPGRCATRCSATAYKKPCMFFCQKCCWTCLCVPSGTYGNKQSCPCYNIWKTKRGGPKCP</sequence>
<dbReference type="Proteomes" id="UP001151287">
    <property type="component" value="Unassembled WGS sequence"/>
</dbReference>
<organism evidence="3 4">
    <name type="scientific">Rhynchospora breviuscula</name>
    <dbReference type="NCBI Taxonomy" id="2022672"/>
    <lineage>
        <taxon>Eukaryota</taxon>
        <taxon>Viridiplantae</taxon>
        <taxon>Streptophyta</taxon>
        <taxon>Embryophyta</taxon>
        <taxon>Tracheophyta</taxon>
        <taxon>Spermatophyta</taxon>
        <taxon>Magnoliopsida</taxon>
        <taxon>Liliopsida</taxon>
        <taxon>Poales</taxon>
        <taxon>Cyperaceae</taxon>
        <taxon>Cyperoideae</taxon>
        <taxon>Rhynchosporeae</taxon>
        <taxon>Rhynchospora</taxon>
    </lineage>
</organism>
<dbReference type="PANTHER" id="PTHR23201:SF52">
    <property type="entry name" value="OS05G0376800 PROTEIN"/>
    <property type="match status" value="1"/>
</dbReference>
<reference evidence="3" key="1">
    <citation type="journal article" date="2022" name="Cell">
        <title>Repeat-based holocentromeres influence genome architecture and karyotype evolution.</title>
        <authorList>
            <person name="Hofstatter P.G."/>
            <person name="Thangavel G."/>
            <person name="Lux T."/>
            <person name="Neumann P."/>
            <person name="Vondrak T."/>
            <person name="Novak P."/>
            <person name="Zhang M."/>
            <person name="Costa L."/>
            <person name="Castellani M."/>
            <person name="Scott A."/>
            <person name="Toegelov H."/>
            <person name="Fuchs J."/>
            <person name="Mata-Sucre Y."/>
            <person name="Dias Y."/>
            <person name="Vanzela A.L.L."/>
            <person name="Huettel B."/>
            <person name="Almeida C.C.S."/>
            <person name="Simkova H."/>
            <person name="Souza G."/>
            <person name="Pedrosa-Harand A."/>
            <person name="Macas J."/>
            <person name="Mayer K.F.X."/>
            <person name="Houben A."/>
            <person name="Marques A."/>
        </authorList>
    </citation>
    <scope>NUCLEOTIDE SEQUENCE</scope>
    <source>
        <strain evidence="3">RhyBre1mFocal</strain>
    </source>
</reference>
<keyword evidence="4" id="KW-1185">Reference proteome</keyword>
<keyword evidence="2" id="KW-0732">Signal</keyword>
<name>A0A9Q0CKV3_9POAL</name>
<accession>A0A9Q0CKV3</accession>
<evidence type="ECO:0000313" key="3">
    <source>
        <dbReference type="EMBL" id="KAJ1695746.1"/>
    </source>
</evidence>
<dbReference type="OrthoDB" id="1886938at2759"/>
<evidence type="ECO:0000256" key="2">
    <source>
        <dbReference type="SAM" id="SignalP"/>
    </source>
</evidence>
<dbReference type="EMBL" id="JAMQYH010000003">
    <property type="protein sequence ID" value="KAJ1695746.1"/>
    <property type="molecule type" value="Genomic_DNA"/>
</dbReference>